<name>A0A9Q0GZ91_9MAGN</name>
<sequence length="108" mass="12644">MHWIMVGRRLETKLLERDNPKIIAALDLKNRCSIGSQKSDQNRNPLQFQSHPLRNARQYRLPGLKSSGRTSPFTVMLDNVVRKLFKIYIGVDVHLPRMDLQFQQEQNT</sequence>
<dbReference type="AlphaFoldDB" id="A0A9Q0GZ91"/>
<evidence type="ECO:0000313" key="1">
    <source>
        <dbReference type="EMBL" id="KAJ4956946.1"/>
    </source>
</evidence>
<reference evidence="1" key="1">
    <citation type="journal article" date="2023" name="Plant J.">
        <title>The genome of the king protea, Protea cynaroides.</title>
        <authorList>
            <person name="Chang J."/>
            <person name="Duong T.A."/>
            <person name="Schoeman C."/>
            <person name="Ma X."/>
            <person name="Roodt D."/>
            <person name="Barker N."/>
            <person name="Li Z."/>
            <person name="Van de Peer Y."/>
            <person name="Mizrachi E."/>
        </authorList>
    </citation>
    <scope>NUCLEOTIDE SEQUENCE</scope>
    <source>
        <tissue evidence="1">Young leaves</tissue>
    </source>
</reference>
<gene>
    <name evidence="1" type="ORF">NE237_013729</name>
</gene>
<organism evidence="1 2">
    <name type="scientific">Protea cynaroides</name>
    <dbReference type="NCBI Taxonomy" id="273540"/>
    <lineage>
        <taxon>Eukaryota</taxon>
        <taxon>Viridiplantae</taxon>
        <taxon>Streptophyta</taxon>
        <taxon>Embryophyta</taxon>
        <taxon>Tracheophyta</taxon>
        <taxon>Spermatophyta</taxon>
        <taxon>Magnoliopsida</taxon>
        <taxon>Proteales</taxon>
        <taxon>Proteaceae</taxon>
        <taxon>Protea</taxon>
    </lineage>
</organism>
<keyword evidence="2" id="KW-1185">Reference proteome</keyword>
<protein>
    <submittedName>
        <fullName evidence="1">Uncharacterized protein</fullName>
    </submittedName>
</protein>
<accession>A0A9Q0GZ91</accession>
<dbReference type="EMBL" id="JAMYWD010000011">
    <property type="protein sequence ID" value="KAJ4956946.1"/>
    <property type="molecule type" value="Genomic_DNA"/>
</dbReference>
<dbReference type="Proteomes" id="UP001141806">
    <property type="component" value="Unassembled WGS sequence"/>
</dbReference>
<evidence type="ECO:0000313" key="2">
    <source>
        <dbReference type="Proteomes" id="UP001141806"/>
    </source>
</evidence>
<proteinExistence type="predicted"/>
<comment type="caution">
    <text evidence="1">The sequence shown here is derived from an EMBL/GenBank/DDBJ whole genome shotgun (WGS) entry which is preliminary data.</text>
</comment>